<dbReference type="RefSeq" id="WP_168607216.1">
    <property type="nucleotide sequence ID" value="NZ_CP038852.1"/>
</dbReference>
<evidence type="ECO:0000256" key="2">
    <source>
        <dbReference type="ARBA" id="ARBA00022598"/>
    </source>
</evidence>
<dbReference type="AlphaFoldDB" id="A0A6H1Q3F1"/>
<keyword evidence="3" id="KW-0547">Nucleotide-binding</keyword>
<dbReference type="PANTHER" id="PTHR23132:SF23">
    <property type="entry name" value="D-ALANINE--D-ALANINE LIGASE B"/>
    <property type="match status" value="1"/>
</dbReference>
<dbReference type="InterPro" id="IPR011761">
    <property type="entry name" value="ATP-grasp"/>
</dbReference>
<evidence type="ECO:0000313" key="5">
    <source>
        <dbReference type="EMBL" id="QIZ21358.1"/>
    </source>
</evidence>
<dbReference type="Proteomes" id="UP000501094">
    <property type="component" value="Chromosome"/>
</dbReference>
<dbReference type="GO" id="GO:0008716">
    <property type="term" value="F:D-alanine-D-alanine ligase activity"/>
    <property type="evidence" value="ECO:0007669"/>
    <property type="project" value="InterPro"/>
</dbReference>
<dbReference type="InterPro" id="IPR013815">
    <property type="entry name" value="ATP_grasp_subdomain_1"/>
</dbReference>
<dbReference type="InterPro" id="IPR011095">
    <property type="entry name" value="Dala_Dala_lig_C"/>
</dbReference>
<dbReference type="Gene3D" id="3.30.470.20">
    <property type="entry name" value="ATP-grasp fold, B domain"/>
    <property type="match status" value="1"/>
</dbReference>
<keyword evidence="6" id="KW-1185">Reference proteome</keyword>
<gene>
    <name evidence="5" type="ORF">E5R92_06120</name>
</gene>
<dbReference type="Pfam" id="PF07478">
    <property type="entry name" value="Dala_Dala_lig_C"/>
    <property type="match status" value="1"/>
</dbReference>
<sequence>MIIKDIAKQEISEIGNILPLKKNNIIPIKINKSIEIVVVPNFGPKNSHQDNVGIILEEKNVLRILSKRYKNVLITEINSEEDLEALVKRKPDLVFSGVKYFFFNNRKIWLNDYLEMFEIPYIASSKAALDNESDKNRAKKIMQKNNIRTADFFITNPGEYLTKSSIPIKFPLFIKPVTGGDSRGVDKNSIVFNFKDFTSKVLDIKTKQNSPSLVETYLAGKEYSVGIFEDSIDGTLRAMPIEIIVKENVDGHCILDFNVKKNDEESVILVSDIVVFDKLSKLAKDSFKALGGKSLGRIDIKMDHLGVPHFIEANLMPGLRKGYFYRSCVLNLDMSYEDMIFSIANTGLSSH</sequence>
<comment type="similarity">
    <text evidence="1">Belongs to the D-alanine--D-alanine ligase family.</text>
</comment>
<proteinExistence type="inferred from homology"/>
<dbReference type="SUPFAM" id="SSF56059">
    <property type="entry name" value="Glutathione synthetase ATP-binding domain-like"/>
    <property type="match status" value="1"/>
</dbReference>
<organism evidence="5 6">
    <name type="scientific">Candidatus Pelagibacter giovannonii</name>
    <dbReference type="NCBI Taxonomy" id="2563896"/>
    <lineage>
        <taxon>Bacteria</taxon>
        <taxon>Pseudomonadati</taxon>
        <taxon>Pseudomonadota</taxon>
        <taxon>Alphaproteobacteria</taxon>
        <taxon>Candidatus Pelagibacterales</taxon>
        <taxon>Candidatus Pelagibacteraceae</taxon>
        <taxon>Candidatus Pelagibacter</taxon>
    </lineage>
</organism>
<dbReference type="KEGG" id="peg:E5R92_06120"/>
<dbReference type="PROSITE" id="PS50975">
    <property type="entry name" value="ATP_GRASP"/>
    <property type="match status" value="1"/>
</dbReference>
<evidence type="ECO:0000259" key="4">
    <source>
        <dbReference type="PROSITE" id="PS50975"/>
    </source>
</evidence>
<name>A0A6H1Q3F1_9PROT</name>
<keyword evidence="3" id="KW-0067">ATP-binding</keyword>
<evidence type="ECO:0000256" key="1">
    <source>
        <dbReference type="ARBA" id="ARBA00010871"/>
    </source>
</evidence>
<feature type="domain" description="ATP-grasp" evidence="4">
    <location>
        <begin position="139"/>
        <end position="345"/>
    </location>
</feature>
<dbReference type="EMBL" id="CP038852">
    <property type="protein sequence ID" value="QIZ21358.1"/>
    <property type="molecule type" value="Genomic_DNA"/>
</dbReference>
<dbReference type="Gene3D" id="3.30.1490.20">
    <property type="entry name" value="ATP-grasp fold, A domain"/>
    <property type="match status" value="1"/>
</dbReference>
<evidence type="ECO:0000256" key="3">
    <source>
        <dbReference type="PROSITE-ProRule" id="PRU00409"/>
    </source>
</evidence>
<reference evidence="5 6" key="1">
    <citation type="journal article" date="2020" name="Nat. Microbiol.">
        <title>Lysogenic host-virus interactions in SAR11 marine bacteria.</title>
        <authorList>
            <person name="Morris R.M."/>
            <person name="Cain K.R."/>
            <person name="Hvorecny K.L."/>
            <person name="Kollman J.M."/>
        </authorList>
    </citation>
    <scope>NUCLEOTIDE SEQUENCE [LARGE SCALE GENOMIC DNA]</scope>
    <source>
        <strain evidence="5 6">NP1</strain>
    </source>
</reference>
<accession>A0A6H1Q3F1</accession>
<protein>
    <submittedName>
        <fullName evidence="5">D-alanine--D-alanine ligase</fullName>
    </submittedName>
</protein>
<dbReference type="PANTHER" id="PTHR23132">
    <property type="entry name" value="D-ALANINE--D-ALANINE LIGASE"/>
    <property type="match status" value="1"/>
</dbReference>
<evidence type="ECO:0000313" key="6">
    <source>
        <dbReference type="Proteomes" id="UP000501094"/>
    </source>
</evidence>
<dbReference type="GO" id="GO:0005524">
    <property type="term" value="F:ATP binding"/>
    <property type="evidence" value="ECO:0007669"/>
    <property type="project" value="UniProtKB-UniRule"/>
</dbReference>
<dbReference type="GO" id="GO:0046872">
    <property type="term" value="F:metal ion binding"/>
    <property type="evidence" value="ECO:0007669"/>
    <property type="project" value="InterPro"/>
</dbReference>
<keyword evidence="2 5" id="KW-0436">Ligase</keyword>